<evidence type="ECO:0000313" key="1">
    <source>
        <dbReference type="EMBL" id="GAA4803523.1"/>
    </source>
</evidence>
<dbReference type="NCBIfam" id="TIGR04469">
    <property type="entry name" value="CGA_synth_rel"/>
    <property type="match status" value="1"/>
</dbReference>
<gene>
    <name evidence="1" type="ORF">GCM10023220_35990</name>
</gene>
<proteinExistence type="predicted"/>
<name>A0ABP9C6A9_9ACTN</name>
<protein>
    <recommendedName>
        <fullName evidence="3">CGA synthase-related protein</fullName>
    </recommendedName>
</protein>
<dbReference type="Proteomes" id="UP001501265">
    <property type="component" value="Unassembled WGS sequence"/>
</dbReference>
<sequence>MPAPDDTGQAPGAPPRKRLLLVHDPGRLDSLTACRRIAAHLGGMELVWGTDAVWRDGDRPDAALVCDVPAAAGELSDGGVPVVHLHCGHTAGALPPVTAAVRHVQAPAWPSALRPAGLRAAAAAGVSRTGLLAPARLTRDRTRAGCLLLLSAPVPAGDLRAFTDRTLRPLAEEAVRRAGRCDVVCDAGVAPVAAGLRQVAGVRLHEAHRSDVDALHAAARYFCASPTLTALSLAQARRSPLVLLPALDAGQEDLTRRIRQLAPVARAAGADPGEPALWTADDDRTFPLTGLSADDLRGAQRVARKVRQLALAPVAF</sequence>
<keyword evidence="2" id="KW-1185">Reference proteome</keyword>
<evidence type="ECO:0000313" key="2">
    <source>
        <dbReference type="Proteomes" id="UP001501265"/>
    </source>
</evidence>
<reference evidence="2" key="1">
    <citation type="journal article" date="2019" name="Int. J. Syst. Evol. Microbiol.">
        <title>The Global Catalogue of Microorganisms (GCM) 10K type strain sequencing project: providing services to taxonomists for standard genome sequencing and annotation.</title>
        <authorList>
            <consortium name="The Broad Institute Genomics Platform"/>
            <consortium name="The Broad Institute Genome Sequencing Center for Infectious Disease"/>
            <person name="Wu L."/>
            <person name="Ma J."/>
        </authorList>
    </citation>
    <scope>NUCLEOTIDE SEQUENCE [LARGE SCALE GENOMIC DNA]</scope>
    <source>
        <strain evidence="2">JCM 18081</strain>
    </source>
</reference>
<organism evidence="1 2">
    <name type="scientific">Streptomyces ziwulingensis</name>
    <dbReference type="NCBI Taxonomy" id="1045501"/>
    <lineage>
        <taxon>Bacteria</taxon>
        <taxon>Bacillati</taxon>
        <taxon>Actinomycetota</taxon>
        <taxon>Actinomycetes</taxon>
        <taxon>Kitasatosporales</taxon>
        <taxon>Streptomycetaceae</taxon>
        <taxon>Streptomyces</taxon>
    </lineage>
</organism>
<dbReference type="EMBL" id="BAABIG010000033">
    <property type="protein sequence ID" value="GAA4803523.1"/>
    <property type="molecule type" value="Genomic_DNA"/>
</dbReference>
<accession>A0ABP9C6A9</accession>
<comment type="caution">
    <text evidence="1">The sequence shown here is derived from an EMBL/GenBank/DDBJ whole genome shotgun (WGS) entry which is preliminary data.</text>
</comment>
<evidence type="ECO:0008006" key="3">
    <source>
        <dbReference type="Google" id="ProtNLM"/>
    </source>
</evidence>
<dbReference type="InterPro" id="IPR031013">
    <property type="entry name" value="CGA_synth-rel"/>
</dbReference>